<evidence type="ECO:0000256" key="8">
    <source>
        <dbReference type="HAMAP-Rule" id="MF_00265"/>
    </source>
</evidence>
<protein>
    <recommendedName>
        <fullName evidence="8">Ribonuclease VapC</fullName>
        <shortName evidence="8">RNase VapC</shortName>
        <ecNumber evidence="8">3.1.-.-</ecNumber>
    </recommendedName>
    <alternativeName>
        <fullName evidence="8">Toxin VapC</fullName>
    </alternativeName>
</protein>
<comment type="similarity">
    <text evidence="7 8">Belongs to the PINc/VapC protein family.</text>
</comment>
<accession>A0ABX7X4T3</accession>
<keyword evidence="2 8" id="KW-1277">Toxin-antitoxin system</keyword>
<feature type="binding site" evidence="8">
    <location>
        <position position="104"/>
    </location>
    <ligand>
        <name>Mg(2+)</name>
        <dbReference type="ChEBI" id="CHEBI:18420"/>
    </ligand>
</feature>
<dbReference type="CDD" id="cd18731">
    <property type="entry name" value="PIN_NgFitB-like"/>
    <property type="match status" value="1"/>
</dbReference>
<proteinExistence type="inferred from homology"/>
<keyword evidence="6 8" id="KW-0460">Magnesium</keyword>
<comment type="function">
    <text evidence="8">Toxic component of a toxin-antitoxin (TA) system. An RNase.</text>
</comment>
<gene>
    <name evidence="8" type="primary">vapC</name>
    <name evidence="10" type="ORF">J8380_03225</name>
</gene>
<keyword evidence="11" id="KW-1185">Reference proteome</keyword>
<evidence type="ECO:0000256" key="7">
    <source>
        <dbReference type="ARBA" id="ARBA00038093"/>
    </source>
</evidence>
<dbReference type="RefSeq" id="WP_210228266.1">
    <property type="nucleotide sequence ID" value="NZ_CP072800.1"/>
</dbReference>
<organism evidence="10 11">
    <name type="scientific">Candidatus Thiothrix anitrata</name>
    <dbReference type="NCBI Taxonomy" id="2823902"/>
    <lineage>
        <taxon>Bacteria</taxon>
        <taxon>Pseudomonadati</taxon>
        <taxon>Pseudomonadota</taxon>
        <taxon>Gammaproteobacteria</taxon>
        <taxon>Thiotrichales</taxon>
        <taxon>Thiotrichaceae</taxon>
        <taxon>Thiothrix</taxon>
    </lineage>
</organism>
<evidence type="ECO:0000256" key="4">
    <source>
        <dbReference type="ARBA" id="ARBA00022723"/>
    </source>
</evidence>
<dbReference type="Pfam" id="PF01850">
    <property type="entry name" value="PIN"/>
    <property type="match status" value="1"/>
</dbReference>
<reference evidence="10 11" key="1">
    <citation type="submission" date="2021-04" db="EMBL/GenBank/DDBJ databases">
        <title>Genomics, taxonomy and metabolism of representatives of sulfur bacteria of the genus Thiothrix: Thiothrix fructosivorans QT, Thiothrix unzii A1T and three new species, Thiothrix subterranea sp. nov., Thiothrix litoralis sp. nov. and 'Candidatus Thiothrix anitrata' sp. nov.</title>
        <authorList>
            <person name="Ravin N.V."/>
            <person name="Smolyakov D."/>
            <person name="Rudenko T.S."/>
            <person name="Mardanov A.V."/>
            <person name="Beletsky A.V."/>
            <person name="Markov N.D."/>
            <person name="Fomenkov A.I."/>
            <person name="Roberts R.J."/>
            <person name="Karnachuk O.V."/>
            <person name="Novikov A."/>
            <person name="Grabovich M.Y."/>
        </authorList>
    </citation>
    <scope>NUCLEOTIDE SEQUENCE [LARGE SCALE GENOMIC DNA]</scope>
    <source>
        <strain evidence="10 11">A52</strain>
    </source>
</reference>
<dbReference type="PANTHER" id="PTHR33653">
    <property type="entry name" value="RIBONUCLEASE VAPC2"/>
    <property type="match status" value="1"/>
</dbReference>
<dbReference type="SUPFAM" id="SSF88723">
    <property type="entry name" value="PIN domain-like"/>
    <property type="match status" value="1"/>
</dbReference>
<dbReference type="Proteomes" id="UP000672027">
    <property type="component" value="Chromosome"/>
</dbReference>
<keyword evidence="3 8" id="KW-0540">Nuclease</keyword>
<evidence type="ECO:0000256" key="2">
    <source>
        <dbReference type="ARBA" id="ARBA00022649"/>
    </source>
</evidence>
<dbReference type="InterPro" id="IPR002716">
    <property type="entry name" value="PIN_dom"/>
</dbReference>
<feature type="binding site" evidence="8">
    <location>
        <position position="5"/>
    </location>
    <ligand>
        <name>Mg(2+)</name>
        <dbReference type="ChEBI" id="CHEBI:18420"/>
    </ligand>
</feature>
<dbReference type="HAMAP" id="MF_00265">
    <property type="entry name" value="VapC_Nob1"/>
    <property type="match status" value="1"/>
</dbReference>
<dbReference type="EMBL" id="CP072800">
    <property type="protein sequence ID" value="QTR50596.1"/>
    <property type="molecule type" value="Genomic_DNA"/>
</dbReference>
<evidence type="ECO:0000256" key="6">
    <source>
        <dbReference type="ARBA" id="ARBA00022842"/>
    </source>
</evidence>
<evidence type="ECO:0000256" key="3">
    <source>
        <dbReference type="ARBA" id="ARBA00022722"/>
    </source>
</evidence>
<dbReference type="InterPro" id="IPR029060">
    <property type="entry name" value="PIN-like_dom_sf"/>
</dbReference>
<dbReference type="EC" id="3.1.-.-" evidence="8"/>
<name>A0ABX7X4T3_9GAMM</name>
<comment type="cofactor">
    <cofactor evidence="1 8">
        <name>Mg(2+)</name>
        <dbReference type="ChEBI" id="CHEBI:18420"/>
    </cofactor>
</comment>
<evidence type="ECO:0000259" key="9">
    <source>
        <dbReference type="Pfam" id="PF01850"/>
    </source>
</evidence>
<feature type="domain" description="PIN" evidence="9">
    <location>
        <begin position="2"/>
        <end position="127"/>
    </location>
</feature>
<evidence type="ECO:0000313" key="11">
    <source>
        <dbReference type="Proteomes" id="UP000672027"/>
    </source>
</evidence>
<keyword evidence="8" id="KW-0800">Toxin</keyword>
<keyword evidence="4 8" id="KW-0479">Metal-binding</keyword>
<evidence type="ECO:0000256" key="5">
    <source>
        <dbReference type="ARBA" id="ARBA00022801"/>
    </source>
</evidence>
<evidence type="ECO:0000256" key="1">
    <source>
        <dbReference type="ARBA" id="ARBA00001946"/>
    </source>
</evidence>
<keyword evidence="5 8" id="KW-0378">Hydrolase</keyword>
<dbReference type="Gene3D" id="3.40.50.1010">
    <property type="entry name" value="5'-nuclease"/>
    <property type="match status" value="1"/>
</dbReference>
<sequence>MIVLDTNIISEVMRPQPSPAVLTWLDQQDTPNLFVTTITLAEICYGLGVMPDGERKRRLTTQFEAYIGRAFEGRILDFTAGAASHYADIMSYRRNIGLPMSMADGQIAGIASTHHFAVATRNTKDFEQCGLELINPFVMENDS</sequence>
<dbReference type="InterPro" id="IPR022907">
    <property type="entry name" value="VapC_family"/>
</dbReference>
<evidence type="ECO:0000313" key="10">
    <source>
        <dbReference type="EMBL" id="QTR50596.1"/>
    </source>
</evidence>
<dbReference type="PANTHER" id="PTHR33653:SF1">
    <property type="entry name" value="RIBONUCLEASE VAPC2"/>
    <property type="match status" value="1"/>
</dbReference>
<dbReference type="InterPro" id="IPR050556">
    <property type="entry name" value="Type_II_TA_system_RNase"/>
</dbReference>